<dbReference type="Proteomes" id="UP000198953">
    <property type="component" value="Unassembled WGS sequence"/>
</dbReference>
<keyword evidence="3" id="KW-1185">Reference proteome</keyword>
<feature type="compositionally biased region" description="Basic residues" evidence="1">
    <location>
        <begin position="208"/>
        <end position="219"/>
    </location>
</feature>
<sequence>MVYTNWCKPILEKDSGSSGITGAMPENRLPGSRSTPTAARGAAFRSRTRTTTSPRPTRIPAPPEPKKPSSGHHPNRGTEPPRKAHRRTARAEGGGPSRRPRRKEPSHRAAPGEGTGLSAYTGECTTRYTRMRCGTPQRRSHLTAGRLVPRPPRPGVAPAPSASEARSSLGSGALTAHRGATARRDEGAGSRASRAGVADGRGGAAGRYARRPAQRRLAPRRLAPSAVRRSSGGRQAAGASSAAWSAAHCVSVRPFLPVTCSNVGETDGGSSAYSAW</sequence>
<evidence type="ECO:0000256" key="1">
    <source>
        <dbReference type="SAM" id="MobiDB-lite"/>
    </source>
</evidence>
<protein>
    <submittedName>
        <fullName evidence="2">Uncharacterized protein</fullName>
    </submittedName>
</protein>
<dbReference type="AlphaFoldDB" id="A0A1H7SFJ7"/>
<accession>A0A1H7SFJ7</accession>
<feature type="compositionally biased region" description="Low complexity" evidence="1">
    <location>
        <begin position="37"/>
        <end position="56"/>
    </location>
</feature>
<evidence type="ECO:0000313" key="2">
    <source>
        <dbReference type="EMBL" id="SEL71481.1"/>
    </source>
</evidence>
<dbReference type="EMBL" id="FOBF01000006">
    <property type="protein sequence ID" value="SEL71481.1"/>
    <property type="molecule type" value="Genomic_DNA"/>
</dbReference>
<feature type="region of interest" description="Disordered" evidence="1">
    <location>
        <begin position="1"/>
        <end position="240"/>
    </location>
</feature>
<feature type="compositionally biased region" description="Low complexity" evidence="1">
    <location>
        <begin position="189"/>
        <end position="198"/>
    </location>
</feature>
<organism evidence="2 3">
    <name type="scientific">Nonomuraea pusilla</name>
    <dbReference type="NCBI Taxonomy" id="46177"/>
    <lineage>
        <taxon>Bacteria</taxon>
        <taxon>Bacillati</taxon>
        <taxon>Actinomycetota</taxon>
        <taxon>Actinomycetes</taxon>
        <taxon>Streptosporangiales</taxon>
        <taxon>Streptosporangiaceae</taxon>
        <taxon>Nonomuraea</taxon>
    </lineage>
</organism>
<feature type="compositionally biased region" description="Low complexity" evidence="1">
    <location>
        <begin position="158"/>
        <end position="168"/>
    </location>
</feature>
<evidence type="ECO:0000313" key="3">
    <source>
        <dbReference type="Proteomes" id="UP000198953"/>
    </source>
</evidence>
<name>A0A1H7SFJ7_9ACTN</name>
<gene>
    <name evidence="2" type="ORF">SAMN05660976_03187</name>
</gene>
<proteinExistence type="predicted"/>
<reference evidence="2 3" key="1">
    <citation type="submission" date="2016-10" db="EMBL/GenBank/DDBJ databases">
        <authorList>
            <person name="de Groot N.N."/>
        </authorList>
    </citation>
    <scope>NUCLEOTIDE SEQUENCE [LARGE SCALE GENOMIC DNA]</scope>
    <source>
        <strain evidence="2 3">DSM 43357</strain>
    </source>
</reference>
<feature type="compositionally biased region" description="Low complexity" evidence="1">
    <location>
        <begin position="220"/>
        <end position="240"/>
    </location>
</feature>